<proteinExistence type="predicted"/>
<name>A0A139IHZ1_9PEZI</name>
<keyword evidence="1" id="KW-0812">Transmembrane</keyword>
<keyword evidence="1" id="KW-1133">Transmembrane helix</keyword>
<feature type="transmembrane region" description="Helical" evidence="1">
    <location>
        <begin position="94"/>
        <end position="115"/>
    </location>
</feature>
<comment type="caution">
    <text evidence="2">The sequence shown here is derived from an EMBL/GenBank/DDBJ whole genome shotgun (WGS) entry which is preliminary data.</text>
</comment>
<gene>
    <name evidence="2" type="ORF">AC579_2755</name>
</gene>
<dbReference type="Proteomes" id="UP000073492">
    <property type="component" value="Unassembled WGS sequence"/>
</dbReference>
<dbReference type="EMBL" id="LFZO01000084">
    <property type="protein sequence ID" value="KXT14383.1"/>
    <property type="molecule type" value="Genomic_DNA"/>
</dbReference>
<dbReference type="OrthoDB" id="3648201at2759"/>
<keyword evidence="3" id="KW-1185">Reference proteome</keyword>
<dbReference type="AlphaFoldDB" id="A0A139IHZ1"/>
<evidence type="ECO:0000313" key="2">
    <source>
        <dbReference type="EMBL" id="KXT14383.1"/>
    </source>
</evidence>
<sequence length="307" mass="34432">MAARAATTLRLQDAYQQAYSGHLANARISRLYATTALTGISKATTVNQRLPTNVSSFTGPTGDSLRPLSQVGQAVLGRLASLLVLLWFGVSVPLFYVVLYATVCVGTVYITYQICNTVGPDARRQLRQVRQHGSIRYWQERGRTLAQRARQIYNYYRWHRTRDEALNRLRIVDRRISNNLAYLLLLVPAFLLIKAMCFPPAGHGMIPWNELEGFEIPWHLRIERRQVGSNHLASNVHHNTGPSHHVVSHFKKPKIAIRPSTTIEAAELTLAPTYTEYLITTVFKTVQASTARRSTCPAALPTTISGI</sequence>
<reference evidence="2 3" key="1">
    <citation type="submission" date="2015-07" db="EMBL/GenBank/DDBJ databases">
        <title>Comparative genomics of the Sigatoka disease complex on banana suggests a link between parallel evolutionary changes in Pseudocercospora fijiensis and Pseudocercospora eumusae and increased virulence on the banana host.</title>
        <authorList>
            <person name="Chang T.-C."/>
            <person name="Salvucci A."/>
            <person name="Crous P.W."/>
            <person name="Stergiopoulos I."/>
        </authorList>
    </citation>
    <scope>NUCLEOTIDE SEQUENCE [LARGE SCALE GENOMIC DNA]</scope>
    <source>
        <strain evidence="2 3">CBS 116634</strain>
    </source>
</reference>
<keyword evidence="1" id="KW-0472">Membrane</keyword>
<evidence type="ECO:0000313" key="3">
    <source>
        <dbReference type="Proteomes" id="UP000073492"/>
    </source>
</evidence>
<protein>
    <submittedName>
        <fullName evidence="2">Uncharacterized protein</fullName>
    </submittedName>
</protein>
<evidence type="ECO:0000256" key="1">
    <source>
        <dbReference type="SAM" id="Phobius"/>
    </source>
</evidence>
<feature type="transmembrane region" description="Helical" evidence="1">
    <location>
        <begin position="180"/>
        <end position="201"/>
    </location>
</feature>
<organism evidence="2 3">
    <name type="scientific">Pseudocercospora musae</name>
    <dbReference type="NCBI Taxonomy" id="113226"/>
    <lineage>
        <taxon>Eukaryota</taxon>
        <taxon>Fungi</taxon>
        <taxon>Dikarya</taxon>
        <taxon>Ascomycota</taxon>
        <taxon>Pezizomycotina</taxon>
        <taxon>Dothideomycetes</taxon>
        <taxon>Dothideomycetidae</taxon>
        <taxon>Mycosphaerellales</taxon>
        <taxon>Mycosphaerellaceae</taxon>
        <taxon>Pseudocercospora</taxon>
    </lineage>
</organism>
<accession>A0A139IHZ1</accession>